<dbReference type="PROSITE" id="PS50089">
    <property type="entry name" value="ZF_RING_2"/>
    <property type="match status" value="1"/>
</dbReference>
<evidence type="ECO:0000313" key="6">
    <source>
        <dbReference type="EMBL" id="CAF0969342.1"/>
    </source>
</evidence>
<name>A0A819YZQ0_9BILA</name>
<dbReference type="AlphaFoldDB" id="A0A819YZQ0"/>
<gene>
    <name evidence="7" type="ORF">JBS370_LOCUS34777</name>
    <name evidence="6" type="ORF">ZHD862_LOCUS10919</name>
</gene>
<protein>
    <recommendedName>
        <fullName evidence="5">RING-type domain-containing protein</fullName>
    </recommendedName>
</protein>
<feature type="domain" description="RING-type" evidence="5">
    <location>
        <begin position="121"/>
        <end position="157"/>
    </location>
</feature>
<dbReference type="SMART" id="SM00184">
    <property type="entry name" value="RING"/>
    <property type="match status" value="1"/>
</dbReference>
<dbReference type="InterPro" id="IPR013083">
    <property type="entry name" value="Znf_RING/FYVE/PHD"/>
</dbReference>
<dbReference type="PANTHER" id="PTHR10131:SF94">
    <property type="entry name" value="TNF RECEPTOR-ASSOCIATED FACTOR 4"/>
    <property type="match status" value="1"/>
</dbReference>
<reference evidence="7" key="1">
    <citation type="submission" date="2021-02" db="EMBL/GenBank/DDBJ databases">
        <authorList>
            <person name="Nowell W R."/>
        </authorList>
    </citation>
    <scope>NUCLEOTIDE SEQUENCE</scope>
</reference>
<dbReference type="InterPro" id="IPR001841">
    <property type="entry name" value="Znf_RING"/>
</dbReference>
<dbReference type="EMBL" id="CAJOBD010011359">
    <property type="protein sequence ID" value="CAF4166416.1"/>
    <property type="molecule type" value="Genomic_DNA"/>
</dbReference>
<evidence type="ECO:0000256" key="1">
    <source>
        <dbReference type="ARBA" id="ARBA00022723"/>
    </source>
</evidence>
<dbReference type="SUPFAM" id="SSF57850">
    <property type="entry name" value="RING/U-box"/>
    <property type="match status" value="1"/>
</dbReference>
<dbReference type="PROSITE" id="PS00518">
    <property type="entry name" value="ZF_RING_1"/>
    <property type="match status" value="1"/>
</dbReference>
<dbReference type="EMBL" id="CAJNOT010000401">
    <property type="protein sequence ID" value="CAF0969342.1"/>
    <property type="molecule type" value="Genomic_DNA"/>
</dbReference>
<dbReference type="Proteomes" id="UP000663864">
    <property type="component" value="Unassembled WGS sequence"/>
</dbReference>
<dbReference type="GO" id="GO:0008270">
    <property type="term" value="F:zinc ion binding"/>
    <property type="evidence" value="ECO:0007669"/>
    <property type="project" value="UniProtKB-KW"/>
</dbReference>
<dbReference type="Gene3D" id="3.30.40.10">
    <property type="entry name" value="Zinc/RING finger domain, C3HC4 (zinc finger)"/>
    <property type="match status" value="1"/>
</dbReference>
<comment type="caution">
    <text evidence="7">The sequence shown here is derived from an EMBL/GenBank/DDBJ whole genome shotgun (WGS) entry which is preliminary data.</text>
</comment>
<evidence type="ECO:0000259" key="5">
    <source>
        <dbReference type="PROSITE" id="PS50089"/>
    </source>
</evidence>
<evidence type="ECO:0000313" key="8">
    <source>
        <dbReference type="Proteomes" id="UP000663836"/>
    </source>
</evidence>
<keyword evidence="1" id="KW-0479">Metal-binding</keyword>
<dbReference type="InterPro" id="IPR017907">
    <property type="entry name" value="Znf_RING_CS"/>
</dbReference>
<accession>A0A819YZQ0</accession>
<sequence length="221" mass="25812">MEKAIHQIEQVRRIYVYYNINDHRQSGQSCLLSGLAESKKFEFCLERNLEKQLENAETGGAVDPSRPIDRPMIDNITDIQIERIGAKRGNNSDRYSPVPKRYASTVQHDFIEKNNNPRFICPICKTLFQKPYQLECGHWLCESCVNNKDNICCPICSKFILKNKAWFDRGFENELYDLLTTCLECAWTGSFKFYQKHVNQNHQEFSNNSISNEQVNIELMI</sequence>
<evidence type="ECO:0000256" key="3">
    <source>
        <dbReference type="ARBA" id="ARBA00022833"/>
    </source>
</evidence>
<dbReference type="Pfam" id="PF13445">
    <property type="entry name" value="zf-RING_UBOX"/>
    <property type="match status" value="1"/>
</dbReference>
<dbReference type="InterPro" id="IPR027370">
    <property type="entry name" value="Znf-RING_euk"/>
</dbReference>
<evidence type="ECO:0000313" key="7">
    <source>
        <dbReference type="EMBL" id="CAF4166416.1"/>
    </source>
</evidence>
<proteinExistence type="predicted"/>
<keyword evidence="3" id="KW-0862">Zinc</keyword>
<keyword evidence="2 4" id="KW-0863">Zinc-finger</keyword>
<dbReference type="Proteomes" id="UP000663836">
    <property type="component" value="Unassembled WGS sequence"/>
</dbReference>
<dbReference type="PANTHER" id="PTHR10131">
    <property type="entry name" value="TNF RECEPTOR ASSOCIATED FACTOR"/>
    <property type="match status" value="1"/>
</dbReference>
<evidence type="ECO:0000256" key="4">
    <source>
        <dbReference type="PROSITE-ProRule" id="PRU00175"/>
    </source>
</evidence>
<evidence type="ECO:0000256" key="2">
    <source>
        <dbReference type="ARBA" id="ARBA00022771"/>
    </source>
</evidence>
<organism evidence="7 8">
    <name type="scientific">Rotaria sordida</name>
    <dbReference type="NCBI Taxonomy" id="392033"/>
    <lineage>
        <taxon>Eukaryota</taxon>
        <taxon>Metazoa</taxon>
        <taxon>Spiralia</taxon>
        <taxon>Gnathifera</taxon>
        <taxon>Rotifera</taxon>
        <taxon>Eurotatoria</taxon>
        <taxon>Bdelloidea</taxon>
        <taxon>Philodinida</taxon>
        <taxon>Philodinidae</taxon>
        <taxon>Rotaria</taxon>
    </lineage>
</organism>